<organism evidence="1 2">
    <name type="scientific">Novosphingobium hassiacum</name>
    <dbReference type="NCBI Taxonomy" id="173676"/>
    <lineage>
        <taxon>Bacteria</taxon>
        <taxon>Pseudomonadati</taxon>
        <taxon>Pseudomonadota</taxon>
        <taxon>Alphaproteobacteria</taxon>
        <taxon>Sphingomonadales</taxon>
        <taxon>Sphingomonadaceae</taxon>
        <taxon>Novosphingobium</taxon>
    </lineage>
</organism>
<gene>
    <name evidence="1" type="ORF">GGQ88_001925</name>
</gene>
<dbReference type="RefSeq" id="WP_183612934.1">
    <property type="nucleotide sequence ID" value="NZ_JACICY010000004.1"/>
</dbReference>
<evidence type="ECO:0000313" key="1">
    <source>
        <dbReference type="EMBL" id="MBB3860656.1"/>
    </source>
</evidence>
<protein>
    <submittedName>
        <fullName evidence="1">Uncharacterized protein</fullName>
    </submittedName>
</protein>
<accession>A0A7W6EVX8</accession>
<proteinExistence type="predicted"/>
<dbReference type="EMBL" id="JACICY010000004">
    <property type="protein sequence ID" value="MBB3860656.1"/>
    <property type="molecule type" value="Genomic_DNA"/>
</dbReference>
<dbReference type="Proteomes" id="UP000562395">
    <property type="component" value="Unassembled WGS sequence"/>
</dbReference>
<sequence length="99" mass="10951">MNNVDADVIVVLLEVCEPGSPVAGDLGIARHLRQGDLGQFIYRKGQNIGMIQTLRIGRTGDEGFASLEDAKRHFIASEADPRRVVEQVKQYQVVQYLAV</sequence>
<comment type="caution">
    <text evidence="1">The sequence shown here is derived from an EMBL/GenBank/DDBJ whole genome shotgun (WGS) entry which is preliminary data.</text>
</comment>
<reference evidence="1 2" key="1">
    <citation type="submission" date="2020-08" db="EMBL/GenBank/DDBJ databases">
        <title>Genomic Encyclopedia of Type Strains, Phase IV (KMG-IV): sequencing the most valuable type-strain genomes for metagenomic binning, comparative biology and taxonomic classification.</title>
        <authorList>
            <person name="Goeker M."/>
        </authorList>
    </citation>
    <scope>NUCLEOTIDE SEQUENCE [LARGE SCALE GENOMIC DNA]</scope>
    <source>
        <strain evidence="1 2">DSM 14552</strain>
    </source>
</reference>
<name>A0A7W6EVX8_9SPHN</name>
<dbReference type="AlphaFoldDB" id="A0A7W6EVX8"/>
<evidence type="ECO:0000313" key="2">
    <source>
        <dbReference type="Proteomes" id="UP000562395"/>
    </source>
</evidence>
<keyword evidence="2" id="KW-1185">Reference proteome</keyword>